<keyword evidence="1" id="KW-0732">Signal</keyword>
<dbReference type="AlphaFoldDB" id="A0A1H9GSG4"/>
<dbReference type="EMBL" id="FOFV01000003">
    <property type="protein sequence ID" value="SEQ53005.1"/>
    <property type="molecule type" value="Genomic_DNA"/>
</dbReference>
<accession>A0A1H9GSG4</accession>
<dbReference type="Proteomes" id="UP000199503">
    <property type="component" value="Unassembled WGS sequence"/>
</dbReference>
<evidence type="ECO:0008006" key="4">
    <source>
        <dbReference type="Google" id="ProtNLM"/>
    </source>
</evidence>
<feature type="signal peptide" evidence="1">
    <location>
        <begin position="1"/>
        <end position="27"/>
    </location>
</feature>
<evidence type="ECO:0000313" key="3">
    <source>
        <dbReference type="Proteomes" id="UP000199503"/>
    </source>
</evidence>
<evidence type="ECO:0000313" key="2">
    <source>
        <dbReference type="EMBL" id="SEQ53005.1"/>
    </source>
</evidence>
<dbReference type="RefSeq" id="WP_143091517.1">
    <property type="nucleotide sequence ID" value="NZ_FOFV01000003.1"/>
</dbReference>
<organism evidence="2 3">
    <name type="scientific">Lentzea albida</name>
    <dbReference type="NCBI Taxonomy" id="65499"/>
    <lineage>
        <taxon>Bacteria</taxon>
        <taxon>Bacillati</taxon>
        <taxon>Actinomycetota</taxon>
        <taxon>Actinomycetes</taxon>
        <taxon>Pseudonocardiales</taxon>
        <taxon>Pseudonocardiaceae</taxon>
        <taxon>Lentzea</taxon>
    </lineage>
</organism>
<evidence type="ECO:0000256" key="1">
    <source>
        <dbReference type="SAM" id="SignalP"/>
    </source>
</evidence>
<sequence>MKHSIRAVVLAGAAICALSFSASNAQAAGYVSFSGVGYGTNGTEAYRNAWAALDASIAAHESSNSVSCGSPTNRRTTYFTASGNRQGARASASAYCR</sequence>
<protein>
    <recommendedName>
        <fullName evidence="4">Bacteriocin, lactococcin 972 family</fullName>
    </recommendedName>
</protein>
<dbReference type="STRING" id="65499.SAMN04488000_103255"/>
<keyword evidence="3" id="KW-1185">Reference proteome</keyword>
<gene>
    <name evidence="2" type="ORF">SAMN04488000_103255</name>
</gene>
<name>A0A1H9GSG4_9PSEU</name>
<feature type="chain" id="PRO_5011686293" description="Bacteriocin, lactococcin 972 family" evidence="1">
    <location>
        <begin position="28"/>
        <end position="97"/>
    </location>
</feature>
<proteinExistence type="predicted"/>
<reference evidence="3" key="1">
    <citation type="submission" date="2016-10" db="EMBL/GenBank/DDBJ databases">
        <authorList>
            <person name="Varghese N."/>
            <person name="Submissions S."/>
        </authorList>
    </citation>
    <scope>NUCLEOTIDE SEQUENCE [LARGE SCALE GENOMIC DNA]</scope>
    <source>
        <strain evidence="3">DSM 44437</strain>
    </source>
</reference>